<gene>
    <name evidence="1" type="ORF">ACFQS1_09750</name>
</gene>
<dbReference type="Proteomes" id="UP001596548">
    <property type="component" value="Unassembled WGS sequence"/>
</dbReference>
<dbReference type="EMBL" id="JBHTBJ010000005">
    <property type="protein sequence ID" value="MFC7274263.1"/>
    <property type="molecule type" value="Genomic_DNA"/>
</dbReference>
<accession>A0ABW2HM80</accession>
<comment type="caution">
    <text evidence="1">The sequence shown here is derived from an EMBL/GenBank/DDBJ whole genome shotgun (WGS) entry which is preliminary data.</text>
</comment>
<reference evidence="2" key="1">
    <citation type="journal article" date="2019" name="Int. J. Syst. Evol. Microbiol.">
        <title>The Global Catalogue of Microorganisms (GCM) 10K type strain sequencing project: providing services to taxonomists for standard genome sequencing and annotation.</title>
        <authorList>
            <consortium name="The Broad Institute Genomics Platform"/>
            <consortium name="The Broad Institute Genome Sequencing Center for Infectious Disease"/>
            <person name="Wu L."/>
            <person name="Ma J."/>
        </authorList>
    </citation>
    <scope>NUCLEOTIDE SEQUENCE [LARGE SCALE GENOMIC DNA]</scope>
    <source>
        <strain evidence="2">XZYJT-10</strain>
    </source>
</reference>
<dbReference type="InterPro" id="IPR020955">
    <property type="entry name" value="Uncharacterised_Atu4866"/>
</dbReference>
<protein>
    <submittedName>
        <fullName evidence="1">Atu4866 domain-containing protein</fullName>
    </submittedName>
</protein>
<evidence type="ECO:0000313" key="2">
    <source>
        <dbReference type="Proteomes" id="UP001596548"/>
    </source>
</evidence>
<organism evidence="1 2">
    <name type="scientific">Paractinoplanes rhizophilus</name>
    <dbReference type="NCBI Taxonomy" id="1416877"/>
    <lineage>
        <taxon>Bacteria</taxon>
        <taxon>Bacillati</taxon>
        <taxon>Actinomycetota</taxon>
        <taxon>Actinomycetes</taxon>
        <taxon>Micromonosporales</taxon>
        <taxon>Micromonosporaceae</taxon>
        <taxon>Paractinoplanes</taxon>
    </lineage>
</organism>
<sequence length="119" mass="12613">MLKRAVDTHALDTHALDTHALDTAALLRRAMGAAGKPAKVRTTAPVGVWLSADGTVRLDIFEDGTYDGQIAGRKRHAHGTYHIDGATMTLSDDSGLHTPVVLGEGELEMAGYHLSLAGR</sequence>
<dbReference type="RefSeq" id="WP_378965992.1">
    <property type="nucleotide sequence ID" value="NZ_JBHTBJ010000005.1"/>
</dbReference>
<dbReference type="InterPro" id="IPR038646">
    <property type="entry name" value="Atu4866-like_sf"/>
</dbReference>
<proteinExistence type="predicted"/>
<dbReference type="Pfam" id="PF11512">
    <property type="entry name" value="Atu4866"/>
    <property type="match status" value="1"/>
</dbReference>
<keyword evidence="2" id="KW-1185">Reference proteome</keyword>
<dbReference type="Gene3D" id="2.40.128.290">
    <property type="entry name" value="Uncharacterised protein Atu4866, PF11512"/>
    <property type="match status" value="1"/>
</dbReference>
<evidence type="ECO:0000313" key="1">
    <source>
        <dbReference type="EMBL" id="MFC7274263.1"/>
    </source>
</evidence>
<name>A0ABW2HM80_9ACTN</name>